<proteinExistence type="inferred from homology"/>
<dbReference type="Pfam" id="PF13561">
    <property type="entry name" value="adh_short_C2"/>
    <property type="match status" value="1"/>
</dbReference>
<dbReference type="CDD" id="cd05344">
    <property type="entry name" value="BKR_like_SDR_like"/>
    <property type="match status" value="1"/>
</dbReference>
<dbReference type="PANTHER" id="PTHR42879:SF6">
    <property type="entry name" value="NADPH-DEPENDENT REDUCTASE BACG"/>
    <property type="match status" value="1"/>
</dbReference>
<protein>
    <submittedName>
        <fullName evidence="2">3-oxoacyl-[acyl-carrier protein] reductase</fullName>
    </submittedName>
</protein>
<dbReference type="OrthoDB" id="9804774at2"/>
<accession>A0A3E0I219</accession>
<dbReference type="AlphaFoldDB" id="A0A3E0I219"/>
<dbReference type="EMBL" id="QUNS01000003">
    <property type="protein sequence ID" value="REH52566.1"/>
    <property type="molecule type" value="Genomic_DNA"/>
</dbReference>
<evidence type="ECO:0000313" key="2">
    <source>
        <dbReference type="EMBL" id="REH52566.1"/>
    </source>
</evidence>
<dbReference type="PANTHER" id="PTHR42879">
    <property type="entry name" value="3-OXOACYL-(ACYL-CARRIER-PROTEIN) REDUCTASE"/>
    <property type="match status" value="1"/>
</dbReference>
<reference evidence="2 3" key="1">
    <citation type="submission" date="2018-08" db="EMBL/GenBank/DDBJ databases">
        <title>Genomic Encyclopedia of Type Strains, Phase IV (KMG-IV): sequencing the most valuable type-strain genomes for metagenomic binning, comparative biology and taxonomic classification.</title>
        <authorList>
            <person name="Goeker M."/>
        </authorList>
    </citation>
    <scope>NUCLEOTIDE SEQUENCE [LARGE SCALE GENOMIC DNA]</scope>
    <source>
        <strain evidence="2 3">DSM 18841</strain>
    </source>
</reference>
<dbReference type="Gene3D" id="3.40.50.720">
    <property type="entry name" value="NAD(P)-binding Rossmann-like Domain"/>
    <property type="match status" value="1"/>
</dbReference>
<dbReference type="InterPro" id="IPR036291">
    <property type="entry name" value="NAD(P)-bd_dom_sf"/>
</dbReference>
<dbReference type="PRINTS" id="PR00081">
    <property type="entry name" value="GDHRDH"/>
</dbReference>
<sequence>MNLEIQHKNALVCGSTQGIGKASAIQLAEEGVNVTLVARNEEKLKVVLAELPNNNQKHGYLVADFSKPEELKEKLAATDLQFHILVNNTGGPAGGPVFNAKIEEFERAFTMHLKCNHVLVQAVVPFMKEQNYGRIINVISTSVKQPLDGLGVSNTIRGAVANWSKTLANELGQFGITVNNVLPGATGTERLTEIINNKAVKTGKTIEEVSETMKNASPAKRFAKPEEIANAVVFLASEKASFINGINVPVDGGRTKSL</sequence>
<dbReference type="RefSeq" id="WP_115900909.1">
    <property type="nucleotide sequence ID" value="NZ_QUNS01000003.1"/>
</dbReference>
<evidence type="ECO:0000256" key="1">
    <source>
        <dbReference type="ARBA" id="ARBA00006484"/>
    </source>
</evidence>
<dbReference type="Proteomes" id="UP000256884">
    <property type="component" value="Unassembled WGS sequence"/>
</dbReference>
<dbReference type="InterPro" id="IPR002347">
    <property type="entry name" value="SDR_fam"/>
</dbReference>
<organism evidence="2 3">
    <name type="scientific">Tenacibaculum gallaicum</name>
    <dbReference type="NCBI Taxonomy" id="561505"/>
    <lineage>
        <taxon>Bacteria</taxon>
        <taxon>Pseudomonadati</taxon>
        <taxon>Bacteroidota</taxon>
        <taxon>Flavobacteriia</taxon>
        <taxon>Flavobacteriales</taxon>
        <taxon>Flavobacteriaceae</taxon>
        <taxon>Tenacibaculum</taxon>
    </lineage>
</organism>
<gene>
    <name evidence="2" type="ORF">C7448_103301</name>
</gene>
<comment type="caution">
    <text evidence="2">The sequence shown here is derived from an EMBL/GenBank/DDBJ whole genome shotgun (WGS) entry which is preliminary data.</text>
</comment>
<comment type="similarity">
    <text evidence="1">Belongs to the short-chain dehydrogenases/reductases (SDR) family.</text>
</comment>
<evidence type="ECO:0000313" key="3">
    <source>
        <dbReference type="Proteomes" id="UP000256884"/>
    </source>
</evidence>
<dbReference type="SUPFAM" id="SSF51735">
    <property type="entry name" value="NAD(P)-binding Rossmann-fold domains"/>
    <property type="match status" value="1"/>
</dbReference>
<dbReference type="InterPro" id="IPR050259">
    <property type="entry name" value="SDR"/>
</dbReference>
<keyword evidence="3" id="KW-1185">Reference proteome</keyword>
<name>A0A3E0I219_9FLAO</name>